<reference evidence="4 5" key="1">
    <citation type="submission" date="2016-03" db="EMBL/GenBank/DDBJ databases">
        <title>Mechanisms controlling the formation of the plant cell surface in tip-growing cells are functionally conserved among land plants.</title>
        <authorList>
            <person name="Honkanen S."/>
            <person name="Jones V.A."/>
            <person name="Morieri G."/>
            <person name="Champion C."/>
            <person name="Hetherington A.J."/>
            <person name="Kelly S."/>
            <person name="Saint-Marcoux D."/>
            <person name="Proust H."/>
            <person name="Prescott H."/>
            <person name="Dolan L."/>
        </authorList>
    </citation>
    <scope>NUCLEOTIDE SEQUENCE [LARGE SCALE GENOMIC DNA]</scope>
    <source>
        <strain evidence="5">cv. Tak-1 and cv. Tak-2</strain>
        <tissue evidence="4">Whole gametophyte</tissue>
    </source>
</reference>
<dbReference type="Pfam" id="PF23156">
    <property type="entry name" value="DUF7054"/>
    <property type="match status" value="1"/>
</dbReference>
<evidence type="ECO:0000313" key="6">
    <source>
        <dbReference type="Proteomes" id="UP001162541"/>
    </source>
</evidence>
<feature type="region of interest" description="Disordered" evidence="1">
    <location>
        <begin position="146"/>
        <end position="168"/>
    </location>
</feature>
<dbReference type="InterPro" id="IPR040358">
    <property type="entry name" value="At4g22758-like"/>
</dbReference>
<dbReference type="Proteomes" id="UP001162541">
    <property type="component" value="Chromosome 3"/>
</dbReference>
<reference evidence="3" key="2">
    <citation type="journal article" date="2019" name="Curr. Biol.">
        <title>Chromatin organization in early land plants reveals an ancestral association between H3K27me3, transposons, and constitutive heterochromatin.</title>
        <authorList>
            <person name="Montgomery S.A."/>
            <person name="Tanizawa Y."/>
            <person name="Galik B."/>
            <person name="Wang N."/>
            <person name="Ito T."/>
            <person name="Mochizuki T."/>
            <person name="Akimcheva S."/>
            <person name="Bowman J."/>
            <person name="Cognat V."/>
            <person name="Drouard L."/>
            <person name="Ekker H."/>
            <person name="Houng S."/>
            <person name="Kohchi T."/>
            <person name="Lin S."/>
            <person name="Liu L.D."/>
            <person name="Nakamura Y."/>
            <person name="Valeeva L.R."/>
            <person name="Shakirov E.V."/>
            <person name="Shippen D.E."/>
            <person name="Wei W."/>
            <person name="Yagura M."/>
            <person name="Yamaoka S."/>
            <person name="Yamato K.T."/>
            <person name="Liu C."/>
            <person name="Berger F."/>
        </authorList>
    </citation>
    <scope>NUCLEOTIDE SEQUENCE [LARGE SCALE GENOMIC DNA]</scope>
    <source>
        <strain evidence="3">Tak-1</strain>
    </source>
</reference>
<feature type="domain" description="DUF7054" evidence="2">
    <location>
        <begin position="233"/>
        <end position="314"/>
    </location>
</feature>
<sequence length="389" mass="43134">MRSWQATSAGKGSDFQARGSSADTLNSGNGDSPRASRSASELVVSKGKSRWSAEDVRSVGETSTHSRNSCSSSSSSSNRKSSRSSHSSRSSSSSSSRSGSRSGRHPKPRSCIRTVFPDDELEIVADGPYIHNGLALTEAERHDIDSTSASDYASTSGSEPSSPQAFSPIQTSLREYDRSQSERFEAFWGEGVDLFEKSRKSTWRKLRHRRLLTNLFNFRPQSDTSFSDRQESQSMLVDIHVLGSPGPIRLVVDKTDLVQDVIESALHAYDVQKRQPALGLSYQPFMLYCKAPEFEEMDERSSIGEYGLRHFYLYPKPDSGDELNTSPKSKKGTKKSSSIKSLFEKSVIEMQSWGMCVMKTLYQNFGCLASSLYHLNFDTVMGAVLKALR</sequence>
<feature type="compositionally biased region" description="Low complexity" evidence="1">
    <location>
        <begin position="66"/>
        <end position="101"/>
    </location>
</feature>
<dbReference type="Proteomes" id="UP000077202">
    <property type="component" value="Unassembled WGS sequence"/>
</dbReference>
<dbReference type="PANTHER" id="PTHR33270">
    <property type="entry name" value="BNAC05G50380D PROTEIN"/>
    <property type="match status" value="1"/>
</dbReference>
<dbReference type="EMBL" id="LVLJ01001664">
    <property type="protein sequence ID" value="OAE28788.1"/>
    <property type="molecule type" value="Genomic_DNA"/>
</dbReference>
<evidence type="ECO:0000259" key="2">
    <source>
        <dbReference type="Pfam" id="PF23156"/>
    </source>
</evidence>
<accession>A0A176W6U2</accession>
<proteinExistence type="predicted"/>
<gene>
    <name evidence="4" type="ORF">AXG93_3096s1020</name>
    <name evidence="3" type="ORF">Mp_3g15560</name>
</gene>
<dbReference type="EMBL" id="AP019868">
    <property type="protein sequence ID" value="BBN05737.1"/>
    <property type="molecule type" value="Genomic_DNA"/>
</dbReference>
<feature type="compositionally biased region" description="Polar residues" evidence="1">
    <location>
        <begin position="159"/>
        <end position="168"/>
    </location>
</feature>
<evidence type="ECO:0000313" key="5">
    <source>
        <dbReference type="Proteomes" id="UP000077202"/>
    </source>
</evidence>
<dbReference type="PANTHER" id="PTHR33270:SF18">
    <property type="entry name" value="OS02G0324700 PROTEIN"/>
    <property type="match status" value="1"/>
</dbReference>
<reference evidence="6" key="3">
    <citation type="journal article" date="2020" name="Curr. Biol.">
        <title>Chromatin organization in early land plants reveals an ancestral association between H3K27me3, transposons, and constitutive heterochromatin.</title>
        <authorList>
            <person name="Montgomery S.A."/>
            <person name="Tanizawa Y."/>
            <person name="Galik B."/>
            <person name="Wang N."/>
            <person name="Ito T."/>
            <person name="Mochizuki T."/>
            <person name="Akimcheva S."/>
            <person name="Bowman J.L."/>
            <person name="Cognat V."/>
            <person name="Marechal-Drouard L."/>
            <person name="Ekker H."/>
            <person name="Hong S.F."/>
            <person name="Kohchi T."/>
            <person name="Lin S.S."/>
            <person name="Liu L.D."/>
            <person name="Nakamura Y."/>
            <person name="Valeeva L.R."/>
            <person name="Shakirov E.V."/>
            <person name="Shippen D.E."/>
            <person name="Wei W.L."/>
            <person name="Yagura M."/>
            <person name="Yamaoka S."/>
            <person name="Yamato K.T."/>
            <person name="Liu C."/>
            <person name="Berger F."/>
        </authorList>
    </citation>
    <scope>NUCLEOTIDE SEQUENCE [LARGE SCALE GENOMIC DNA]</scope>
    <source>
        <strain evidence="6">Tak-1</strain>
    </source>
</reference>
<keyword evidence="5" id="KW-1185">Reference proteome</keyword>
<protein>
    <recommendedName>
        <fullName evidence="2">DUF7054 domain-containing protein</fullName>
    </recommendedName>
</protein>
<feature type="compositionally biased region" description="Polar residues" evidence="1">
    <location>
        <begin position="18"/>
        <end position="39"/>
    </location>
</feature>
<dbReference type="InterPro" id="IPR055482">
    <property type="entry name" value="DUF7054"/>
</dbReference>
<feature type="region of interest" description="Disordered" evidence="1">
    <location>
        <begin position="1"/>
        <end position="114"/>
    </location>
</feature>
<feature type="compositionally biased region" description="Polar residues" evidence="1">
    <location>
        <begin position="1"/>
        <end position="10"/>
    </location>
</feature>
<organism evidence="4 5">
    <name type="scientific">Marchantia polymorpha subsp. ruderalis</name>
    <dbReference type="NCBI Taxonomy" id="1480154"/>
    <lineage>
        <taxon>Eukaryota</taxon>
        <taxon>Viridiplantae</taxon>
        <taxon>Streptophyta</taxon>
        <taxon>Embryophyta</taxon>
        <taxon>Marchantiophyta</taxon>
        <taxon>Marchantiopsida</taxon>
        <taxon>Marchantiidae</taxon>
        <taxon>Marchantiales</taxon>
        <taxon>Marchantiaceae</taxon>
        <taxon>Marchantia</taxon>
    </lineage>
</organism>
<evidence type="ECO:0000313" key="3">
    <source>
        <dbReference type="EMBL" id="BBN05737.1"/>
    </source>
</evidence>
<dbReference type="AlphaFoldDB" id="A0A176W6U2"/>
<evidence type="ECO:0000256" key="1">
    <source>
        <dbReference type="SAM" id="MobiDB-lite"/>
    </source>
</evidence>
<feature type="compositionally biased region" description="Low complexity" evidence="1">
    <location>
        <begin position="146"/>
        <end position="158"/>
    </location>
</feature>
<name>A0A176W6U2_MARPO</name>
<evidence type="ECO:0000313" key="4">
    <source>
        <dbReference type="EMBL" id="OAE28788.1"/>
    </source>
</evidence>